<proteinExistence type="predicted"/>
<dbReference type="Proteomes" id="UP001280121">
    <property type="component" value="Unassembled WGS sequence"/>
</dbReference>
<comment type="caution">
    <text evidence="2">The sequence shown here is derived from an EMBL/GenBank/DDBJ whole genome shotgun (WGS) entry which is preliminary data.</text>
</comment>
<gene>
    <name evidence="2" type="ORF">Ddye_011177</name>
</gene>
<dbReference type="AlphaFoldDB" id="A0AAD9XEM0"/>
<sequence>VDNCYEGGMIKWVNVRRGLSYDALVKLVQDVAKVDAARKCGEEGHNSQKSPLALEVGGTT</sequence>
<accession>A0AAD9XEM0</accession>
<evidence type="ECO:0000313" key="3">
    <source>
        <dbReference type="Proteomes" id="UP001280121"/>
    </source>
</evidence>
<evidence type="ECO:0000313" key="2">
    <source>
        <dbReference type="EMBL" id="KAK2658125.1"/>
    </source>
</evidence>
<feature type="non-terminal residue" evidence="2">
    <location>
        <position position="60"/>
    </location>
</feature>
<organism evidence="2 3">
    <name type="scientific">Dipteronia dyeriana</name>
    <dbReference type="NCBI Taxonomy" id="168575"/>
    <lineage>
        <taxon>Eukaryota</taxon>
        <taxon>Viridiplantae</taxon>
        <taxon>Streptophyta</taxon>
        <taxon>Embryophyta</taxon>
        <taxon>Tracheophyta</taxon>
        <taxon>Spermatophyta</taxon>
        <taxon>Magnoliopsida</taxon>
        <taxon>eudicotyledons</taxon>
        <taxon>Gunneridae</taxon>
        <taxon>Pentapetalae</taxon>
        <taxon>rosids</taxon>
        <taxon>malvids</taxon>
        <taxon>Sapindales</taxon>
        <taxon>Sapindaceae</taxon>
        <taxon>Hippocastanoideae</taxon>
        <taxon>Acereae</taxon>
        <taxon>Dipteronia</taxon>
    </lineage>
</organism>
<feature type="region of interest" description="Disordered" evidence="1">
    <location>
        <begin position="41"/>
        <end position="60"/>
    </location>
</feature>
<dbReference type="EMBL" id="JANJYI010000003">
    <property type="protein sequence ID" value="KAK2658125.1"/>
    <property type="molecule type" value="Genomic_DNA"/>
</dbReference>
<reference evidence="2" key="1">
    <citation type="journal article" date="2023" name="Plant J.">
        <title>Genome sequences and population genomics provide insights into the demographic history, inbreeding, and mutation load of two 'living fossil' tree species of Dipteronia.</title>
        <authorList>
            <person name="Feng Y."/>
            <person name="Comes H.P."/>
            <person name="Chen J."/>
            <person name="Zhu S."/>
            <person name="Lu R."/>
            <person name="Zhang X."/>
            <person name="Li P."/>
            <person name="Qiu J."/>
            <person name="Olsen K.M."/>
            <person name="Qiu Y."/>
        </authorList>
    </citation>
    <scope>NUCLEOTIDE SEQUENCE</scope>
    <source>
        <strain evidence="2">KIB01</strain>
    </source>
</reference>
<protein>
    <submittedName>
        <fullName evidence="2">Uncharacterized protein</fullName>
    </submittedName>
</protein>
<name>A0AAD9XEM0_9ROSI</name>
<evidence type="ECO:0000256" key="1">
    <source>
        <dbReference type="SAM" id="MobiDB-lite"/>
    </source>
</evidence>
<keyword evidence="3" id="KW-1185">Reference proteome</keyword>